<name>L5K5E9_PTEAL</name>
<proteinExistence type="predicted"/>
<protein>
    <submittedName>
        <fullName evidence="1">Uncharacterized protein</fullName>
    </submittedName>
</protein>
<keyword evidence="2" id="KW-1185">Reference proteome</keyword>
<organism evidence="1 2">
    <name type="scientific">Pteropus alecto</name>
    <name type="common">Black flying fox</name>
    <dbReference type="NCBI Taxonomy" id="9402"/>
    <lineage>
        <taxon>Eukaryota</taxon>
        <taxon>Metazoa</taxon>
        <taxon>Chordata</taxon>
        <taxon>Craniata</taxon>
        <taxon>Vertebrata</taxon>
        <taxon>Euteleostomi</taxon>
        <taxon>Mammalia</taxon>
        <taxon>Eutheria</taxon>
        <taxon>Laurasiatheria</taxon>
        <taxon>Chiroptera</taxon>
        <taxon>Yinpterochiroptera</taxon>
        <taxon>Pteropodoidea</taxon>
        <taxon>Pteropodidae</taxon>
        <taxon>Pteropodinae</taxon>
        <taxon>Pteropus</taxon>
    </lineage>
</organism>
<accession>L5K5E9</accession>
<dbReference type="Proteomes" id="UP000010552">
    <property type="component" value="Unassembled WGS sequence"/>
</dbReference>
<gene>
    <name evidence="1" type="ORF">PAL_GLEAN10022918</name>
</gene>
<dbReference type="EMBL" id="KB031030">
    <property type="protein sequence ID" value="ELK06582.1"/>
    <property type="molecule type" value="Genomic_DNA"/>
</dbReference>
<reference evidence="2" key="1">
    <citation type="journal article" date="2013" name="Science">
        <title>Comparative analysis of bat genomes provides insight into the evolution of flight and immunity.</title>
        <authorList>
            <person name="Zhang G."/>
            <person name="Cowled C."/>
            <person name="Shi Z."/>
            <person name="Huang Z."/>
            <person name="Bishop-Lilly K.A."/>
            <person name="Fang X."/>
            <person name="Wynne J.W."/>
            <person name="Xiong Z."/>
            <person name="Baker M.L."/>
            <person name="Zhao W."/>
            <person name="Tachedjian M."/>
            <person name="Zhu Y."/>
            <person name="Zhou P."/>
            <person name="Jiang X."/>
            <person name="Ng J."/>
            <person name="Yang L."/>
            <person name="Wu L."/>
            <person name="Xiao J."/>
            <person name="Feng Y."/>
            <person name="Chen Y."/>
            <person name="Sun X."/>
            <person name="Zhang Y."/>
            <person name="Marsh G.A."/>
            <person name="Crameri G."/>
            <person name="Broder C.C."/>
            <person name="Frey K.G."/>
            <person name="Wang L.F."/>
            <person name="Wang J."/>
        </authorList>
    </citation>
    <scope>NUCLEOTIDE SEQUENCE [LARGE SCALE GENOMIC DNA]</scope>
</reference>
<dbReference type="InParanoid" id="L5K5E9"/>
<sequence>MPMVTRLTQHKGDVREFLCIQQAPGRDLSEAMALVIPLATVRPQSPSGLDGLEKVATARWQRRRTS</sequence>
<evidence type="ECO:0000313" key="2">
    <source>
        <dbReference type="Proteomes" id="UP000010552"/>
    </source>
</evidence>
<evidence type="ECO:0000313" key="1">
    <source>
        <dbReference type="EMBL" id="ELK06582.1"/>
    </source>
</evidence>
<dbReference type="AlphaFoldDB" id="L5K5E9"/>